<evidence type="ECO:0000313" key="1">
    <source>
        <dbReference type="EMBL" id="CAN0049426.1"/>
    </source>
</evidence>
<gene>
    <name evidence="1" type="ORF">MRATA1EN22A_LOCUS11264</name>
</gene>
<reference evidence="1" key="1">
    <citation type="submission" date="2023-05" db="EMBL/GenBank/DDBJ databases">
        <authorList>
            <consortium name="ELIXIR-Norway"/>
        </authorList>
    </citation>
    <scope>NUCLEOTIDE SEQUENCE</scope>
</reference>
<reference evidence="1" key="2">
    <citation type="submission" date="2025-03" db="EMBL/GenBank/DDBJ databases">
        <authorList>
            <consortium name="ELIXIR-Norway"/>
            <consortium name="Elixir Norway"/>
        </authorList>
    </citation>
    <scope>NUCLEOTIDE SEQUENCE</scope>
</reference>
<proteinExistence type="predicted"/>
<sequence>MRELVTPERLTGDKQGYVSTTGASGPSAFLRLGGGTGDSTAKRNESAAHGSQEEKGPREESCHLCAMRLT</sequence>
<accession>A0AC59YX09</accession>
<organism evidence="1 2">
    <name type="scientific">Rangifer tarandus platyrhynchus</name>
    <name type="common">Svalbard reindeer</name>
    <dbReference type="NCBI Taxonomy" id="3082113"/>
    <lineage>
        <taxon>Eukaryota</taxon>
        <taxon>Metazoa</taxon>
        <taxon>Chordata</taxon>
        <taxon>Craniata</taxon>
        <taxon>Vertebrata</taxon>
        <taxon>Euteleostomi</taxon>
        <taxon>Mammalia</taxon>
        <taxon>Eutheria</taxon>
        <taxon>Laurasiatheria</taxon>
        <taxon>Artiodactyla</taxon>
        <taxon>Ruminantia</taxon>
        <taxon>Pecora</taxon>
        <taxon>Cervidae</taxon>
        <taxon>Odocoileinae</taxon>
        <taxon>Rangifer</taxon>
    </lineage>
</organism>
<dbReference type="EMBL" id="OX596105">
    <property type="protein sequence ID" value="CAN0049426.1"/>
    <property type="molecule type" value="Genomic_DNA"/>
</dbReference>
<evidence type="ECO:0000313" key="2">
    <source>
        <dbReference type="Proteomes" id="UP001162501"/>
    </source>
</evidence>
<dbReference type="Proteomes" id="UP001162501">
    <property type="component" value="Chromosome 21"/>
</dbReference>
<name>A0AC59YX09_RANTA</name>
<feature type="non-terminal residue" evidence="1">
    <location>
        <position position="70"/>
    </location>
</feature>
<protein>
    <submittedName>
        <fullName evidence="1">Uncharacterized protein</fullName>
    </submittedName>
</protein>